<dbReference type="EMBL" id="KE163549">
    <property type="protein sequence ID" value="EPQ12681.1"/>
    <property type="molecule type" value="Genomic_DNA"/>
</dbReference>
<dbReference type="AlphaFoldDB" id="S7N6P7"/>
<feature type="region of interest" description="Disordered" evidence="1">
    <location>
        <begin position="1"/>
        <end position="33"/>
    </location>
</feature>
<evidence type="ECO:0000313" key="2">
    <source>
        <dbReference type="EMBL" id="EPQ12681.1"/>
    </source>
</evidence>
<evidence type="ECO:0008006" key="4">
    <source>
        <dbReference type="Google" id="ProtNLM"/>
    </source>
</evidence>
<reference evidence="2 3" key="1">
    <citation type="journal article" date="2013" name="Nat. Commun.">
        <title>Genome analysis reveals insights into physiology and longevity of the Brandt's bat Myotis brandtii.</title>
        <authorList>
            <person name="Seim I."/>
            <person name="Fang X."/>
            <person name="Xiong Z."/>
            <person name="Lobanov A.V."/>
            <person name="Huang Z."/>
            <person name="Ma S."/>
            <person name="Feng Y."/>
            <person name="Turanov A.A."/>
            <person name="Zhu Y."/>
            <person name="Lenz T.L."/>
            <person name="Gerashchenko M.V."/>
            <person name="Fan D."/>
            <person name="Hee Yim S."/>
            <person name="Yao X."/>
            <person name="Jordan D."/>
            <person name="Xiong Y."/>
            <person name="Ma Y."/>
            <person name="Lyapunov A.N."/>
            <person name="Chen G."/>
            <person name="Kulakova O.I."/>
            <person name="Sun Y."/>
            <person name="Lee S.G."/>
            <person name="Bronson R.T."/>
            <person name="Moskalev A.A."/>
            <person name="Sunyaev S.R."/>
            <person name="Zhang G."/>
            <person name="Krogh A."/>
            <person name="Wang J."/>
            <person name="Gladyshev V.N."/>
        </authorList>
    </citation>
    <scope>NUCLEOTIDE SEQUENCE [LARGE SCALE GENOMIC DNA]</scope>
</reference>
<accession>S7N6P7</accession>
<name>S7N6P7_MYOBR</name>
<sequence length="93" mass="10296">MNGQNSGLHRSRPGLGEEPESGPFTASRPQLGDFLENHFRGEEVKLIKKMSDPCLTSQAAGPQVGLGAPIRDQTRSRGMCPDWTELYNLWRQG</sequence>
<gene>
    <name evidence="2" type="ORF">D623_10028399</name>
</gene>
<keyword evidence="3" id="KW-1185">Reference proteome</keyword>
<dbReference type="Proteomes" id="UP000052978">
    <property type="component" value="Unassembled WGS sequence"/>
</dbReference>
<protein>
    <recommendedName>
        <fullName evidence="4">Ferritin light chain</fullName>
    </recommendedName>
</protein>
<proteinExistence type="predicted"/>
<evidence type="ECO:0000256" key="1">
    <source>
        <dbReference type="SAM" id="MobiDB-lite"/>
    </source>
</evidence>
<feature type="region of interest" description="Disordered" evidence="1">
    <location>
        <begin position="56"/>
        <end position="77"/>
    </location>
</feature>
<organism evidence="2 3">
    <name type="scientific">Myotis brandtii</name>
    <name type="common">Brandt's bat</name>
    <dbReference type="NCBI Taxonomy" id="109478"/>
    <lineage>
        <taxon>Eukaryota</taxon>
        <taxon>Metazoa</taxon>
        <taxon>Chordata</taxon>
        <taxon>Craniata</taxon>
        <taxon>Vertebrata</taxon>
        <taxon>Euteleostomi</taxon>
        <taxon>Mammalia</taxon>
        <taxon>Eutheria</taxon>
        <taxon>Laurasiatheria</taxon>
        <taxon>Chiroptera</taxon>
        <taxon>Yangochiroptera</taxon>
        <taxon>Vespertilionidae</taxon>
        <taxon>Myotis</taxon>
    </lineage>
</organism>
<evidence type="ECO:0000313" key="3">
    <source>
        <dbReference type="Proteomes" id="UP000052978"/>
    </source>
</evidence>